<organism evidence="4 5">
    <name type="scientific">Aminipila terrae</name>
    <dbReference type="NCBI Taxonomy" id="2697030"/>
    <lineage>
        <taxon>Bacteria</taxon>
        <taxon>Bacillati</taxon>
        <taxon>Bacillota</taxon>
        <taxon>Clostridia</taxon>
        <taxon>Peptostreptococcales</taxon>
        <taxon>Anaerovoracaceae</taxon>
        <taxon>Aminipila</taxon>
    </lineage>
</organism>
<proteinExistence type="inferred from homology"/>
<dbReference type="HAMAP" id="MF_00549">
    <property type="entry name" value="Methylglyoxal_synth"/>
    <property type="match status" value="1"/>
</dbReference>
<dbReference type="GO" id="GO:0005829">
    <property type="term" value="C:cytosol"/>
    <property type="evidence" value="ECO:0007669"/>
    <property type="project" value="TreeGrafter"/>
</dbReference>
<evidence type="ECO:0000256" key="1">
    <source>
        <dbReference type="HAMAP-Rule" id="MF_00549"/>
    </source>
</evidence>
<dbReference type="GO" id="GO:0008929">
    <property type="term" value="F:methylglyoxal synthase activity"/>
    <property type="evidence" value="ECO:0007669"/>
    <property type="project" value="UniProtKB-UniRule"/>
</dbReference>
<dbReference type="NCBIfam" id="TIGR00160">
    <property type="entry name" value="MGSA"/>
    <property type="match status" value="1"/>
</dbReference>
<keyword evidence="5" id="KW-1185">Reference proteome</keyword>
<dbReference type="InterPro" id="IPR036914">
    <property type="entry name" value="MGS-like_dom_sf"/>
</dbReference>
<dbReference type="InterPro" id="IPR011607">
    <property type="entry name" value="MGS-like_dom"/>
</dbReference>
<dbReference type="PANTHER" id="PTHR30492:SF0">
    <property type="entry name" value="METHYLGLYOXAL SYNTHASE"/>
    <property type="match status" value="1"/>
</dbReference>
<dbReference type="InterPro" id="IPR004363">
    <property type="entry name" value="Methylgl_synth"/>
</dbReference>
<dbReference type="InterPro" id="IPR018148">
    <property type="entry name" value="Methylglyoxal_synth_AS"/>
</dbReference>
<keyword evidence="1 4" id="KW-0456">Lyase</keyword>
<dbReference type="Pfam" id="PF02142">
    <property type="entry name" value="MGS"/>
    <property type="match status" value="1"/>
</dbReference>
<sequence length="158" mass="17837">MAYEGTIQIMEEHKRIALVAHDNKKAALVKWCDENKNILKRHFLLGTGTTSKLIAETTGLPVKGFKSGPLGGDQQIGARIAQGEIDMLIFFWDPLEAQPHDPDVKALLRIAAVYDIPVANNRATADFLISSQYMNDEYEHEVLDYNKILEDRIKNFPK</sequence>
<comment type="function">
    <text evidence="1">Catalyzes the formation of methylglyoxal from dihydroxyacetone phosphate.</text>
</comment>
<dbReference type="PANTHER" id="PTHR30492">
    <property type="entry name" value="METHYLGLYOXAL SYNTHASE"/>
    <property type="match status" value="1"/>
</dbReference>
<comment type="similarity">
    <text evidence="1">Belongs to the methylglyoxal synthase family.</text>
</comment>
<protein>
    <recommendedName>
        <fullName evidence="1">Methylglyoxal synthase</fullName>
        <shortName evidence="1">MGS</shortName>
        <ecNumber evidence="1">4.2.3.3</ecNumber>
    </recommendedName>
</protein>
<dbReference type="SMART" id="SM00851">
    <property type="entry name" value="MGS"/>
    <property type="match status" value="1"/>
</dbReference>
<dbReference type="EMBL" id="CP047591">
    <property type="protein sequence ID" value="QHI72006.1"/>
    <property type="molecule type" value="Genomic_DNA"/>
</dbReference>
<dbReference type="NCBIfam" id="NF003559">
    <property type="entry name" value="PRK05234.1"/>
    <property type="match status" value="1"/>
</dbReference>
<feature type="binding site" evidence="1">
    <location>
        <position position="25"/>
    </location>
    <ligand>
        <name>substrate</name>
    </ligand>
</feature>
<feature type="active site" description="Proton donor/acceptor" evidence="1 2">
    <location>
        <position position="73"/>
    </location>
</feature>
<feature type="binding site" evidence="1">
    <location>
        <position position="100"/>
    </location>
    <ligand>
        <name>substrate</name>
    </ligand>
</feature>
<feature type="domain" description="MGS-like" evidence="3">
    <location>
        <begin position="8"/>
        <end position="158"/>
    </location>
</feature>
<evidence type="ECO:0000313" key="5">
    <source>
        <dbReference type="Proteomes" id="UP000463883"/>
    </source>
</evidence>
<dbReference type="Gene3D" id="3.40.50.1380">
    <property type="entry name" value="Methylglyoxal synthase-like domain"/>
    <property type="match status" value="1"/>
</dbReference>
<dbReference type="SUPFAM" id="SSF52335">
    <property type="entry name" value="Methylglyoxal synthase-like"/>
    <property type="match status" value="1"/>
</dbReference>
<comment type="catalytic activity">
    <reaction evidence="1">
        <text>dihydroxyacetone phosphate = methylglyoxal + phosphate</text>
        <dbReference type="Rhea" id="RHEA:17937"/>
        <dbReference type="ChEBI" id="CHEBI:17158"/>
        <dbReference type="ChEBI" id="CHEBI:43474"/>
        <dbReference type="ChEBI" id="CHEBI:57642"/>
        <dbReference type="EC" id="4.2.3.3"/>
    </reaction>
</comment>
<dbReference type="CDD" id="cd01422">
    <property type="entry name" value="MGS"/>
    <property type="match status" value="1"/>
</dbReference>
<dbReference type="KEGG" id="amic:Ami3637_05985"/>
<dbReference type="PIRSF" id="PIRSF006614">
    <property type="entry name" value="Methylglyox_syn"/>
    <property type="match status" value="1"/>
</dbReference>
<gene>
    <name evidence="1" type="primary">mgsA</name>
    <name evidence="4" type="ORF">Ami3637_05985</name>
</gene>
<dbReference type="EC" id="4.2.3.3" evidence="1"/>
<feature type="binding site" evidence="1">
    <location>
        <begin position="47"/>
        <end position="50"/>
    </location>
    <ligand>
        <name>substrate</name>
    </ligand>
</feature>
<evidence type="ECO:0000313" key="4">
    <source>
        <dbReference type="EMBL" id="QHI72006.1"/>
    </source>
</evidence>
<dbReference type="PROSITE" id="PS51855">
    <property type="entry name" value="MGS"/>
    <property type="match status" value="1"/>
</dbReference>
<dbReference type="PROSITE" id="PS01335">
    <property type="entry name" value="METHYLGLYOXAL_SYNTH"/>
    <property type="match status" value="1"/>
</dbReference>
<name>A0A6P1MK48_9FIRM</name>
<evidence type="ECO:0000256" key="2">
    <source>
        <dbReference type="PIRSR" id="PIRSR006614-1"/>
    </source>
</evidence>
<dbReference type="AlphaFoldDB" id="A0A6P1MK48"/>
<reference evidence="4 5" key="1">
    <citation type="submission" date="2020-01" db="EMBL/GenBank/DDBJ databases">
        <title>Genomic analysis of Aminipila sp. CBA3637.</title>
        <authorList>
            <person name="Kim Y.B."/>
            <person name="Roh S.W."/>
        </authorList>
    </citation>
    <scope>NUCLEOTIDE SEQUENCE [LARGE SCALE GENOMIC DNA]</scope>
    <source>
        <strain evidence="4 5">CBA3637</strain>
    </source>
</reference>
<dbReference type="GO" id="GO:0019242">
    <property type="term" value="P:methylglyoxal biosynthetic process"/>
    <property type="evidence" value="ECO:0007669"/>
    <property type="project" value="UniProtKB-UniRule"/>
</dbReference>
<feature type="binding site" evidence="1">
    <location>
        <begin position="67"/>
        <end position="68"/>
    </location>
    <ligand>
        <name>substrate</name>
    </ligand>
</feature>
<evidence type="ECO:0000259" key="3">
    <source>
        <dbReference type="PROSITE" id="PS51855"/>
    </source>
</evidence>
<feature type="binding site" evidence="1">
    <location>
        <position position="21"/>
    </location>
    <ligand>
        <name>substrate</name>
    </ligand>
</feature>
<accession>A0A6P1MK48</accession>
<dbReference type="Proteomes" id="UP000463883">
    <property type="component" value="Chromosome"/>
</dbReference>
<dbReference type="RefSeq" id="WP_162361776.1">
    <property type="nucleotide sequence ID" value="NZ_CP047591.1"/>
</dbReference>